<dbReference type="InterPro" id="IPR052173">
    <property type="entry name" value="Beta-lactam_resp_regulator"/>
</dbReference>
<dbReference type="Gene3D" id="3.30.2010.10">
    <property type="entry name" value="Metalloproteases ('zincins'), catalytic domain"/>
    <property type="match status" value="1"/>
</dbReference>
<dbReference type="CDD" id="cd07326">
    <property type="entry name" value="M56_BlaR1_MecR1_like"/>
    <property type="match status" value="1"/>
</dbReference>
<dbReference type="GeneID" id="93643619"/>
<organism evidence="2 3">
    <name type="scientific">Priestia megaterium (strain ATCC 14581 / DSM 32 / CCUG 1817 / JCM 2506 / NBRC 15308 / NCIMB 9376 / NCTC 10342 / NRRL B-14308 / VKM B-512 / Ford 19)</name>
    <name type="common">Bacillus megaterium</name>
    <dbReference type="NCBI Taxonomy" id="1348623"/>
    <lineage>
        <taxon>Bacteria</taxon>
        <taxon>Bacillati</taxon>
        <taxon>Bacillota</taxon>
        <taxon>Bacilli</taxon>
        <taxon>Bacillales</taxon>
        <taxon>Bacillaceae</taxon>
        <taxon>Priestia</taxon>
    </lineage>
</organism>
<reference evidence="2 3" key="1">
    <citation type="journal article" date="2015" name="Genome Announc.">
        <title>Complete genome sequences for 35 biothreat assay-relevant bacillus species.</title>
        <authorList>
            <person name="Johnson S.L."/>
            <person name="Daligault H.E."/>
            <person name="Davenport K.W."/>
            <person name="Jaissle J."/>
            <person name="Frey K.G."/>
            <person name="Ladner J.T."/>
            <person name="Broomall S.M."/>
            <person name="Bishop-Lilly K.A."/>
            <person name="Bruce D.C."/>
            <person name="Gibbons H.S."/>
            <person name="Coyne S.R."/>
            <person name="Lo C.C."/>
            <person name="Meincke L."/>
            <person name="Munk A.C."/>
            <person name="Koroleva G.I."/>
            <person name="Rosenzweig C.N."/>
            <person name="Palacios G.F."/>
            <person name="Redden C.L."/>
            <person name="Minogue T.D."/>
            <person name="Chain P.S."/>
        </authorList>
    </citation>
    <scope>NUCLEOTIDE SEQUENCE [LARGE SCALE GENOMIC DNA]</scope>
    <source>
        <strain evidence="3">ATCC 14581 / DSM 32 / JCM 2506 / NBRC 15308 / NCIMB 9376 / NCTC 10342 / NRRL B-14308 / VKM B-512</strain>
    </source>
</reference>
<name>A0A0B6AK79_PRIM2</name>
<protein>
    <submittedName>
        <fullName evidence="2">Peptidase M48 family protein</fullName>
    </submittedName>
</protein>
<dbReference type="PANTHER" id="PTHR34978">
    <property type="entry name" value="POSSIBLE SENSOR-TRANSDUCER PROTEIN BLAR"/>
    <property type="match status" value="1"/>
</dbReference>
<evidence type="ECO:0000313" key="2">
    <source>
        <dbReference type="EMBL" id="AJI20988.1"/>
    </source>
</evidence>
<gene>
    <name evidence="2" type="ORF">BG04_96</name>
</gene>
<dbReference type="HOGENOM" id="CLU_084753_0_0_9"/>
<dbReference type="KEGG" id="bmeg:BG04_96"/>
<accession>A0A0B6AK79</accession>
<feature type="domain" description="Peptidase M56" evidence="1">
    <location>
        <begin position="63"/>
        <end position="246"/>
    </location>
</feature>
<dbReference type="InterPro" id="IPR008756">
    <property type="entry name" value="Peptidase_M56"/>
</dbReference>
<dbReference type="EMBL" id="CP009920">
    <property type="protein sequence ID" value="AJI20988.1"/>
    <property type="molecule type" value="Genomic_DNA"/>
</dbReference>
<dbReference type="RefSeq" id="WP_013083927.1">
    <property type="nucleotide sequence ID" value="NZ_BCVB01000006.1"/>
</dbReference>
<sequence>MNQGILKRSKLIFNLCFFIAVTLLMQMGMYVLHLLFGWNLSFNLILLCNKVAHFFGLFFIEYMLNAVIFHTMFVLFIKAVKQVIQMRKVRKMITKLRNETTTAHLQKAYGKNLTVLTTDQPIALTMGLFTPHIVLSTGLLSVLDENELEAVIYHEQSHVANKDPLKTFLLSTLASALWYIPFIKWSHKRFKVMREVLADQDAIVKNGTSAHIGSALLKMVKTGQTSLSCAHVSFADTSVNYRIQYILNPETKMPMQPPVILTLTSLYVFFILCALIFTALTAL</sequence>
<dbReference type="Pfam" id="PF05569">
    <property type="entry name" value="Peptidase_M56"/>
    <property type="match status" value="1"/>
</dbReference>
<proteinExistence type="predicted"/>
<evidence type="ECO:0000259" key="1">
    <source>
        <dbReference type="Pfam" id="PF05569"/>
    </source>
</evidence>
<evidence type="ECO:0000313" key="3">
    <source>
        <dbReference type="Proteomes" id="UP000031829"/>
    </source>
</evidence>
<dbReference type="Proteomes" id="UP000031829">
    <property type="component" value="Chromosome"/>
</dbReference>
<dbReference type="PANTHER" id="PTHR34978:SF3">
    <property type="entry name" value="SLR0241 PROTEIN"/>
    <property type="match status" value="1"/>
</dbReference>
<dbReference type="AlphaFoldDB" id="A0A0B6AK79"/>